<accession>K1R0I5</accession>
<dbReference type="AlphaFoldDB" id="K1R0I5"/>
<reference evidence="1" key="1">
    <citation type="journal article" date="2012" name="Nature">
        <title>The oyster genome reveals stress adaptation and complexity of shell formation.</title>
        <authorList>
            <person name="Zhang G."/>
            <person name="Fang X."/>
            <person name="Guo X."/>
            <person name="Li L."/>
            <person name="Luo R."/>
            <person name="Xu F."/>
            <person name="Yang P."/>
            <person name="Zhang L."/>
            <person name="Wang X."/>
            <person name="Qi H."/>
            <person name="Xiong Z."/>
            <person name="Que H."/>
            <person name="Xie Y."/>
            <person name="Holland P.W."/>
            <person name="Paps J."/>
            <person name="Zhu Y."/>
            <person name="Wu F."/>
            <person name="Chen Y."/>
            <person name="Wang J."/>
            <person name="Peng C."/>
            <person name="Meng J."/>
            <person name="Yang L."/>
            <person name="Liu J."/>
            <person name="Wen B."/>
            <person name="Zhang N."/>
            <person name="Huang Z."/>
            <person name="Zhu Q."/>
            <person name="Feng Y."/>
            <person name="Mount A."/>
            <person name="Hedgecock D."/>
            <person name="Xu Z."/>
            <person name="Liu Y."/>
            <person name="Domazet-Loso T."/>
            <person name="Du Y."/>
            <person name="Sun X."/>
            <person name="Zhang S."/>
            <person name="Liu B."/>
            <person name="Cheng P."/>
            <person name="Jiang X."/>
            <person name="Li J."/>
            <person name="Fan D."/>
            <person name="Wang W."/>
            <person name="Fu W."/>
            <person name="Wang T."/>
            <person name="Wang B."/>
            <person name="Zhang J."/>
            <person name="Peng Z."/>
            <person name="Li Y."/>
            <person name="Li N."/>
            <person name="Wang J."/>
            <person name="Chen M."/>
            <person name="He Y."/>
            <person name="Tan F."/>
            <person name="Song X."/>
            <person name="Zheng Q."/>
            <person name="Huang R."/>
            <person name="Yang H."/>
            <person name="Du X."/>
            <person name="Chen L."/>
            <person name="Yang M."/>
            <person name="Gaffney P.M."/>
            <person name="Wang S."/>
            <person name="Luo L."/>
            <person name="She Z."/>
            <person name="Ming Y."/>
            <person name="Huang W."/>
            <person name="Zhang S."/>
            <person name="Huang B."/>
            <person name="Zhang Y."/>
            <person name="Qu T."/>
            <person name="Ni P."/>
            <person name="Miao G."/>
            <person name="Wang J."/>
            <person name="Wang Q."/>
            <person name="Steinberg C.E."/>
            <person name="Wang H."/>
            <person name="Li N."/>
            <person name="Qian L."/>
            <person name="Zhang G."/>
            <person name="Li Y."/>
            <person name="Yang H."/>
            <person name="Liu X."/>
            <person name="Wang J."/>
            <person name="Yin Y."/>
            <person name="Wang J."/>
        </authorList>
    </citation>
    <scope>NUCLEOTIDE SEQUENCE [LARGE SCALE GENOMIC DNA]</scope>
    <source>
        <strain evidence="1">05x7-T-G4-1.051#20</strain>
    </source>
</reference>
<dbReference type="EMBL" id="JH817099">
    <property type="protein sequence ID" value="EKC42862.1"/>
    <property type="molecule type" value="Genomic_DNA"/>
</dbReference>
<dbReference type="HOGENOM" id="CLU_296516_0_0_1"/>
<dbReference type="InterPro" id="IPR051495">
    <property type="entry name" value="Epithelial_Barrier/Signaling"/>
</dbReference>
<dbReference type="PROSITE" id="PS51233">
    <property type="entry name" value="VWFD"/>
    <property type="match status" value="1"/>
</dbReference>
<gene>
    <name evidence="1" type="ORF">CGI_10028828</name>
</gene>
<organism evidence="1">
    <name type="scientific">Magallana gigas</name>
    <name type="common">Pacific oyster</name>
    <name type="synonym">Crassostrea gigas</name>
    <dbReference type="NCBI Taxonomy" id="29159"/>
    <lineage>
        <taxon>Eukaryota</taxon>
        <taxon>Metazoa</taxon>
        <taxon>Spiralia</taxon>
        <taxon>Lophotrochozoa</taxon>
        <taxon>Mollusca</taxon>
        <taxon>Bivalvia</taxon>
        <taxon>Autobranchia</taxon>
        <taxon>Pteriomorphia</taxon>
        <taxon>Ostreida</taxon>
        <taxon>Ostreoidea</taxon>
        <taxon>Ostreidae</taxon>
        <taxon>Magallana</taxon>
    </lineage>
</organism>
<dbReference type="InterPro" id="IPR001846">
    <property type="entry name" value="VWF_type-D"/>
</dbReference>
<proteinExistence type="predicted"/>
<dbReference type="Gene3D" id="3.40.50.300">
    <property type="entry name" value="P-loop containing nucleotide triphosphate hydrolases"/>
    <property type="match status" value="2"/>
</dbReference>
<sequence>MANMLGNKCIQLIPSVRVFTWNTPYFGYEMTRRLRMKSEVWETLKKTVKALKEPKNILLLGSFGTGKSSFINTVITTLTGKNDYYVDIGCGSKHNTTRFQRISREEYWNPDEEVDKFLNLPAFIDIIGMDPLLSTSEDKETVNSQIMNLAINGKLPEDADLLDLGKKLKDKKQLKERPEEKTLSVDIIIVVISAENPDIPQALIDEIYKEANVKKKQIPVFAVITKVDKCALSEQELEGKKTEICEAIGIASDKVLMCSNYQPNQLLDTNKDISILEFLTKLCNPRFKAVTLQKMECEEPEPEPEPAPVPDMKLQNDFCEHEMTTKQNVEQITKDEVWENLKENLEALEKPKNLLLLGSLGTGKSSFINTVLTALTGKYKYHADVGRGNIPGFFWVLTNVDKSNLAKKGLEEKKNDICSIMNIEPYKVLMCSNYQPDHKPSIKKDIKILEFLTKDMLQTGIFVFAVNIDRQQCVFWNILTIVDFQVGKMGSSFGDPHIRTLDGLTYTFNGLGEYVMLTMTQPGSNETLLEIQTRTTQAINANGTAINATVFQAFAVKEKNGGIAQVEVNLAKSGLVVYADREDITRQFYSSDTYSYYVASRLLLKRTGTNSAKILFPSGITFDMSLNLGMLELTTGIPDSLSSTSTNSGLLGNINGNMNDDLKMPNGTLLPSNTTERELYFNFGELYIIQRIENLKMEDEAWELLKSNLRDLEEPKNVLLVGSFGAGKSSFINTVITALTGKYDYYADVGSGSRHSTTRIKRISSINYWRPKDEVDKELKLPTFIDIIGLDPQLSTSEDERTVNSQILNLVINGQLPENADLLDLGKNLREGKQIKESTDDKTSPVDAIIAVLSAENLNGAIPQTLIDEIYMEANMRKKQIPVFAVVTKIDKCDLTQQNLERKKNELCEAINITPDKLLLCSNYQPDPEQDIEKDIDILKFLIKVCSPHLQAVELEKIECEAPPPIPALAALYNTILDDRYTYIRVQALKVAVVVLVVAFFLSLIMNLWYKMKSYTVS</sequence>
<dbReference type="Pfam" id="PF00094">
    <property type="entry name" value="VWD"/>
    <property type="match status" value="1"/>
</dbReference>
<protein>
    <submittedName>
        <fullName evidence="1">Sushi domain-containing protein 2</fullName>
    </submittedName>
</protein>
<dbReference type="InterPro" id="IPR027417">
    <property type="entry name" value="P-loop_NTPase"/>
</dbReference>
<dbReference type="InParanoid" id="K1R0I5"/>
<dbReference type="CDD" id="cd00882">
    <property type="entry name" value="Ras_like_GTPase"/>
    <property type="match status" value="1"/>
</dbReference>
<name>K1R0I5_MAGGI</name>
<dbReference type="SUPFAM" id="SSF52540">
    <property type="entry name" value="P-loop containing nucleoside triphosphate hydrolases"/>
    <property type="match status" value="3"/>
</dbReference>
<evidence type="ECO:0000313" key="1">
    <source>
        <dbReference type="EMBL" id="EKC42862.1"/>
    </source>
</evidence>
<dbReference type="PANTHER" id="PTHR13802:SF52">
    <property type="entry name" value="MUCIN-4"/>
    <property type="match status" value="1"/>
</dbReference>
<dbReference type="PANTHER" id="PTHR13802">
    <property type="entry name" value="MUCIN 4-RELATED"/>
    <property type="match status" value="1"/>
</dbReference>